<dbReference type="Gene3D" id="1.50.10.20">
    <property type="match status" value="1"/>
</dbReference>
<accession>A0A1C4YY78</accession>
<dbReference type="Proteomes" id="UP000198864">
    <property type="component" value="Unassembled WGS sequence"/>
</dbReference>
<dbReference type="GO" id="GO:0016740">
    <property type="term" value="F:transferase activity"/>
    <property type="evidence" value="ECO:0007669"/>
    <property type="project" value="UniProtKB-KW"/>
</dbReference>
<dbReference type="PANTHER" id="PTHR31739">
    <property type="entry name" value="ENT-COPALYL DIPHOSPHATE SYNTHASE, CHLOROPLASTIC"/>
    <property type="match status" value="1"/>
</dbReference>
<evidence type="ECO:0000313" key="3">
    <source>
        <dbReference type="Proteomes" id="UP000198864"/>
    </source>
</evidence>
<gene>
    <name evidence="2" type="ORF">GA0070561_4680</name>
</gene>
<keyword evidence="2" id="KW-0808">Transferase</keyword>
<proteinExistence type="predicted"/>
<dbReference type="RefSeq" id="WP_091403755.1">
    <property type="nucleotide sequence ID" value="NZ_FMCR01000005.1"/>
</dbReference>
<evidence type="ECO:0000259" key="1">
    <source>
        <dbReference type="Pfam" id="PF13243"/>
    </source>
</evidence>
<dbReference type="GO" id="GO:0000287">
    <property type="term" value="F:magnesium ion binding"/>
    <property type="evidence" value="ECO:0007669"/>
    <property type="project" value="TreeGrafter"/>
</dbReference>
<dbReference type="InterPro" id="IPR050148">
    <property type="entry name" value="Terpene_synthase-like"/>
</dbReference>
<dbReference type="SUPFAM" id="SSF48239">
    <property type="entry name" value="Terpenoid cyclases/Protein prenyltransferases"/>
    <property type="match status" value="1"/>
</dbReference>
<dbReference type="STRING" id="285676.GA0070561_4680"/>
<evidence type="ECO:0000313" key="2">
    <source>
        <dbReference type="EMBL" id="SCF25650.1"/>
    </source>
</evidence>
<sequence length="540" mass="56077">MSDGATRVFADAGTAADPVADAARELIAGLALRPWGQVAPSVYESGRLVAGAAWLPGHHQRIGFLLREQRPDGAWGPPEGYALVPTLSATDALLAALADGGWAGADLLAPVARGLDALTGRLLPIHARALPDTPALDLIVPALVESINGRLTGLDRATAERLPRPPLALPAGLGSDRLRAVRAAVAAGAALPTKLAHFYEVLDATPADAGPTLTAVGASPAATAAWLTAAGPAAGPAAHAFLRELIREADGPVPCPTPITVFERAWVLSGLRRAGVAVNPPATVLRTLAAATGAEGIATGEGLPTDADTTSVTLDALARFGRPADPASLWAYETAEGFCTWPGSEDGFSVTTNAHVLDAFGQHVAAHPGADARYHRTVERLSAVLPAHQLADGPWQDRWHASPYYATACCVLALAEFGRGAAAAEAVDRAAGWVLNSQRADGSWGRWDGTAEETAYALQVLLAVPTTVPRVDDAVARGHAYLHESAGREHPPLWYGKELYCPTVIVRATVLAACRLAGIRTFGVDRSVVDCGYRSTKTAT</sequence>
<protein>
    <submittedName>
        <fullName evidence="2">Prenyltransferase and squalene oxidase repeat-containing protein</fullName>
    </submittedName>
</protein>
<organism evidence="2 3">
    <name type="scientific">Micromonospora saelicesensis</name>
    <dbReference type="NCBI Taxonomy" id="285676"/>
    <lineage>
        <taxon>Bacteria</taxon>
        <taxon>Bacillati</taxon>
        <taxon>Actinomycetota</taxon>
        <taxon>Actinomycetes</taxon>
        <taxon>Micromonosporales</taxon>
        <taxon>Micromonosporaceae</taxon>
        <taxon>Micromonospora</taxon>
    </lineage>
</organism>
<dbReference type="InterPro" id="IPR032696">
    <property type="entry name" value="SQ_cyclase_C"/>
</dbReference>
<dbReference type="EMBL" id="FMCR01000005">
    <property type="protein sequence ID" value="SCF25650.1"/>
    <property type="molecule type" value="Genomic_DNA"/>
</dbReference>
<name>A0A1C4YY78_9ACTN</name>
<dbReference type="GO" id="GO:0016102">
    <property type="term" value="P:diterpenoid biosynthetic process"/>
    <property type="evidence" value="ECO:0007669"/>
    <property type="project" value="TreeGrafter"/>
</dbReference>
<feature type="domain" description="Squalene cyclase C-terminal" evidence="1">
    <location>
        <begin position="353"/>
        <end position="458"/>
    </location>
</feature>
<dbReference type="Pfam" id="PF13243">
    <property type="entry name" value="SQHop_cyclase_C"/>
    <property type="match status" value="1"/>
</dbReference>
<dbReference type="PANTHER" id="PTHR31739:SF25">
    <property type="entry name" value="(E,E)-GERANYLLINALOOL SYNTHASE"/>
    <property type="match status" value="1"/>
</dbReference>
<dbReference type="GO" id="GO:0010333">
    <property type="term" value="F:terpene synthase activity"/>
    <property type="evidence" value="ECO:0007669"/>
    <property type="project" value="InterPro"/>
</dbReference>
<dbReference type="Gene3D" id="1.50.10.160">
    <property type="match status" value="1"/>
</dbReference>
<dbReference type="SUPFAM" id="SSF81853">
    <property type="entry name" value="Family 10 polysaccharide lyase"/>
    <property type="match status" value="1"/>
</dbReference>
<reference evidence="2 3" key="1">
    <citation type="submission" date="2016-06" db="EMBL/GenBank/DDBJ databases">
        <authorList>
            <person name="Kjaerup R.B."/>
            <person name="Dalgaard T.S."/>
            <person name="Juul-Madsen H.R."/>
        </authorList>
    </citation>
    <scope>NUCLEOTIDE SEQUENCE [LARGE SCALE GENOMIC DNA]</scope>
    <source>
        <strain evidence="2 3">DSM 44871</strain>
    </source>
</reference>
<dbReference type="AlphaFoldDB" id="A0A1C4YY78"/>
<dbReference type="InterPro" id="IPR008930">
    <property type="entry name" value="Terpenoid_cyclase/PrenylTrfase"/>
</dbReference>